<keyword evidence="7" id="KW-0211">Defensin</keyword>
<reference evidence="11" key="1">
    <citation type="submission" date="2025-08" db="UniProtKB">
        <authorList>
            <consortium name="Ensembl"/>
        </authorList>
    </citation>
    <scope>IDENTIFICATION</scope>
</reference>
<keyword evidence="12" id="KW-1185">Reference proteome</keyword>
<evidence type="ECO:0000256" key="3">
    <source>
        <dbReference type="ARBA" id="ARBA00007371"/>
    </source>
</evidence>
<evidence type="ECO:0000256" key="9">
    <source>
        <dbReference type="ARBA" id="ARBA00023157"/>
    </source>
</evidence>
<dbReference type="CDD" id="cd21906">
    <property type="entry name" value="BDD2_Gal11"/>
    <property type="match status" value="1"/>
</dbReference>
<name>A0A8C3R1K9_9PASS</name>
<evidence type="ECO:0000256" key="2">
    <source>
        <dbReference type="ARBA" id="ARBA00004613"/>
    </source>
</evidence>
<dbReference type="PANTHER" id="PTHR21388">
    <property type="entry name" value="BETA-DEFENSIN-RELATED"/>
    <property type="match status" value="1"/>
</dbReference>
<evidence type="ECO:0000256" key="7">
    <source>
        <dbReference type="ARBA" id="ARBA00022940"/>
    </source>
</evidence>
<dbReference type="Pfam" id="PF00711">
    <property type="entry name" value="Defensin_beta"/>
    <property type="match status" value="1"/>
</dbReference>
<evidence type="ECO:0000256" key="8">
    <source>
        <dbReference type="ARBA" id="ARBA00023022"/>
    </source>
</evidence>
<evidence type="ECO:0000256" key="5">
    <source>
        <dbReference type="ARBA" id="ARBA00022529"/>
    </source>
</evidence>
<comment type="subcellular location">
    <subcellularLocation>
        <location evidence="1">Cytoplasmic granule</location>
    </subcellularLocation>
    <subcellularLocation>
        <location evidence="2">Secreted</location>
    </subcellularLocation>
</comment>
<dbReference type="InterPro" id="IPR001855">
    <property type="entry name" value="Defensin_beta-like"/>
</dbReference>
<keyword evidence="6" id="KW-0732">Signal</keyword>
<sequence>MSIFLQVIHHQPHWYLKLMMLSGWIPVDKGPSQCSGREAQLICPLVFVPLSHCSGSALCRGQAVPTASPAKGSLDSHSCSHCPINARVLPPPLLRFWHCGPVSILQLRPSTMKLFSCLMALLLFLLQAVPGLGLPRDTLRCLDYHGYCFHRKSCPEPFAAFGTCYRRRRTCCVDTTSNFHVCLDEGGHCVSPEIRCLQEQEGLCPRRGWKCCSEL</sequence>
<keyword evidence="5" id="KW-0929">Antimicrobial</keyword>
<evidence type="ECO:0000256" key="1">
    <source>
        <dbReference type="ARBA" id="ARBA00004463"/>
    </source>
</evidence>
<keyword evidence="9" id="KW-1015">Disulfide bond</keyword>
<keyword evidence="4" id="KW-0964">Secreted</keyword>
<dbReference type="GO" id="GO:0031731">
    <property type="term" value="F:CCR6 chemokine receptor binding"/>
    <property type="evidence" value="ECO:0007669"/>
    <property type="project" value="TreeGrafter"/>
</dbReference>
<dbReference type="CDD" id="cd21907">
    <property type="entry name" value="BDD1_Gal11"/>
    <property type="match status" value="1"/>
</dbReference>
<evidence type="ECO:0000259" key="10">
    <source>
        <dbReference type="Pfam" id="PF00711"/>
    </source>
</evidence>
<comment type="similarity">
    <text evidence="3">Belongs to the beta-defensin family.</text>
</comment>
<dbReference type="Ensembl" id="ENSCRFT00000014504.1">
    <property type="protein sequence ID" value="ENSCRFP00000014011.1"/>
    <property type="gene ID" value="ENSCRFG00000010821.1"/>
</dbReference>
<dbReference type="AlphaFoldDB" id="A0A8C3R1K9"/>
<dbReference type="GO" id="GO:0050829">
    <property type="term" value="P:defense response to Gram-negative bacterium"/>
    <property type="evidence" value="ECO:0007669"/>
    <property type="project" value="TreeGrafter"/>
</dbReference>
<evidence type="ECO:0000256" key="6">
    <source>
        <dbReference type="ARBA" id="ARBA00022729"/>
    </source>
</evidence>
<keyword evidence="8" id="KW-0044">Antibiotic</keyword>
<dbReference type="GO" id="GO:0002227">
    <property type="term" value="P:innate immune response in mucosa"/>
    <property type="evidence" value="ECO:0007669"/>
    <property type="project" value="TreeGrafter"/>
</dbReference>
<organism evidence="11 12">
    <name type="scientific">Cyanoderma ruficeps</name>
    <name type="common">rufous-capped babbler</name>
    <dbReference type="NCBI Taxonomy" id="181631"/>
    <lineage>
        <taxon>Eukaryota</taxon>
        <taxon>Metazoa</taxon>
        <taxon>Chordata</taxon>
        <taxon>Craniata</taxon>
        <taxon>Vertebrata</taxon>
        <taxon>Euteleostomi</taxon>
        <taxon>Archelosauria</taxon>
        <taxon>Archosauria</taxon>
        <taxon>Dinosauria</taxon>
        <taxon>Saurischia</taxon>
        <taxon>Theropoda</taxon>
        <taxon>Coelurosauria</taxon>
        <taxon>Aves</taxon>
        <taxon>Neognathae</taxon>
        <taxon>Neoaves</taxon>
        <taxon>Telluraves</taxon>
        <taxon>Australaves</taxon>
        <taxon>Passeriformes</taxon>
        <taxon>Sylvioidea</taxon>
        <taxon>Timaliidae</taxon>
        <taxon>Cyanoderma</taxon>
    </lineage>
</organism>
<protein>
    <recommendedName>
        <fullName evidence="10">Beta-defensin-like domain-containing protein</fullName>
    </recommendedName>
</protein>
<proteinExistence type="inferred from homology"/>
<feature type="domain" description="Beta-defensin-like" evidence="10">
    <location>
        <begin position="137"/>
        <end position="172"/>
    </location>
</feature>
<evidence type="ECO:0000313" key="12">
    <source>
        <dbReference type="Proteomes" id="UP000694396"/>
    </source>
</evidence>
<accession>A0A8C3R1K9</accession>
<reference evidence="11" key="2">
    <citation type="submission" date="2025-09" db="UniProtKB">
        <authorList>
            <consortium name="Ensembl"/>
        </authorList>
    </citation>
    <scope>IDENTIFICATION</scope>
</reference>
<dbReference type="GO" id="GO:0050830">
    <property type="term" value="P:defense response to Gram-positive bacterium"/>
    <property type="evidence" value="ECO:0007669"/>
    <property type="project" value="TreeGrafter"/>
</dbReference>
<dbReference type="GO" id="GO:0005615">
    <property type="term" value="C:extracellular space"/>
    <property type="evidence" value="ECO:0007669"/>
    <property type="project" value="TreeGrafter"/>
</dbReference>
<evidence type="ECO:0000256" key="4">
    <source>
        <dbReference type="ARBA" id="ARBA00022525"/>
    </source>
</evidence>
<dbReference type="PANTHER" id="PTHR21388:SF9">
    <property type="entry name" value="BETA-DEFENSIN 1"/>
    <property type="match status" value="1"/>
</dbReference>
<evidence type="ECO:0000313" key="11">
    <source>
        <dbReference type="Ensembl" id="ENSCRFP00000014011.1"/>
    </source>
</evidence>
<dbReference type="Proteomes" id="UP000694396">
    <property type="component" value="Unplaced"/>
</dbReference>